<evidence type="ECO:0000256" key="1">
    <source>
        <dbReference type="SAM" id="MobiDB-lite"/>
    </source>
</evidence>
<comment type="caution">
    <text evidence="2">The sequence shown here is derived from an EMBL/GenBank/DDBJ whole genome shotgun (WGS) entry which is preliminary data.</text>
</comment>
<organism evidence="2 3">
    <name type="scientific">Ignelater luminosus</name>
    <name type="common">Cucubano</name>
    <name type="synonym">Pyrophorus luminosus</name>
    <dbReference type="NCBI Taxonomy" id="2038154"/>
    <lineage>
        <taxon>Eukaryota</taxon>
        <taxon>Metazoa</taxon>
        <taxon>Ecdysozoa</taxon>
        <taxon>Arthropoda</taxon>
        <taxon>Hexapoda</taxon>
        <taxon>Insecta</taxon>
        <taxon>Pterygota</taxon>
        <taxon>Neoptera</taxon>
        <taxon>Endopterygota</taxon>
        <taxon>Coleoptera</taxon>
        <taxon>Polyphaga</taxon>
        <taxon>Elateriformia</taxon>
        <taxon>Elateroidea</taxon>
        <taxon>Elateridae</taxon>
        <taxon>Agrypninae</taxon>
        <taxon>Pyrophorini</taxon>
        <taxon>Ignelater</taxon>
    </lineage>
</organism>
<dbReference type="EMBL" id="VTPC01007784">
    <property type="protein sequence ID" value="KAF2893649.1"/>
    <property type="molecule type" value="Genomic_DNA"/>
</dbReference>
<reference evidence="2" key="1">
    <citation type="submission" date="2019-08" db="EMBL/GenBank/DDBJ databases">
        <title>The genome of the North American firefly Photinus pyralis.</title>
        <authorList>
            <consortium name="Photinus pyralis genome working group"/>
            <person name="Fallon T.R."/>
            <person name="Sander Lower S.E."/>
            <person name="Weng J.-K."/>
        </authorList>
    </citation>
    <scope>NUCLEOTIDE SEQUENCE</scope>
    <source>
        <strain evidence="2">TRF0915ILg1</strain>
        <tissue evidence="2">Whole body</tissue>
    </source>
</reference>
<dbReference type="Proteomes" id="UP000801492">
    <property type="component" value="Unassembled WGS sequence"/>
</dbReference>
<feature type="region of interest" description="Disordered" evidence="1">
    <location>
        <begin position="115"/>
        <end position="150"/>
    </location>
</feature>
<name>A0A8K0CU44_IGNLU</name>
<evidence type="ECO:0000313" key="2">
    <source>
        <dbReference type="EMBL" id="KAF2893649.1"/>
    </source>
</evidence>
<accession>A0A8K0CU44</accession>
<evidence type="ECO:0000313" key="3">
    <source>
        <dbReference type="Proteomes" id="UP000801492"/>
    </source>
</evidence>
<proteinExistence type="predicted"/>
<dbReference type="AlphaFoldDB" id="A0A8K0CU44"/>
<feature type="compositionally biased region" description="Basic residues" evidence="1">
    <location>
        <begin position="137"/>
        <end position="150"/>
    </location>
</feature>
<keyword evidence="3" id="KW-1185">Reference proteome</keyword>
<feature type="compositionally biased region" description="Basic and acidic residues" evidence="1">
    <location>
        <begin position="117"/>
        <end position="136"/>
    </location>
</feature>
<gene>
    <name evidence="2" type="ORF">ILUMI_12522</name>
</gene>
<protein>
    <submittedName>
        <fullName evidence="2">Uncharacterized protein</fullName>
    </submittedName>
</protein>
<sequence length="150" mass="16886">MTLYTTEETGLLLCQDSNIRYSRSPPKNLNDLKRSEKYYADLTNVTFNSDNNANFNENLNVSSVSHLPSSIIETFDDSDADPEYIPISNGFSESDNDPLSAKKAKIQNTEVTADSVEENKEIQNNVKDSKFKETMKIKRPGRKPNKGGTR</sequence>